<dbReference type="Proteomes" id="UP001162029">
    <property type="component" value="Unassembled WGS sequence"/>
</dbReference>
<dbReference type="PANTHER" id="PTHR21483">
    <property type="entry name" value="RNA POLYMERASE II-ASSOCIATED PROTEIN 1"/>
    <property type="match status" value="1"/>
</dbReference>
<dbReference type="AlphaFoldDB" id="A0AAV0USB2"/>
<dbReference type="Pfam" id="PF08620">
    <property type="entry name" value="RPAP1_C"/>
    <property type="match status" value="1"/>
</dbReference>
<dbReference type="InterPro" id="IPR013929">
    <property type="entry name" value="RPAP1_C"/>
</dbReference>
<dbReference type="EMBL" id="CANTFM010001467">
    <property type="protein sequence ID" value="CAI5739816.1"/>
    <property type="molecule type" value="Genomic_DNA"/>
</dbReference>
<name>A0AAV0USB2_9STRA</name>
<reference evidence="2" key="1">
    <citation type="submission" date="2022-12" db="EMBL/GenBank/DDBJ databases">
        <authorList>
            <person name="Webb A."/>
        </authorList>
    </citation>
    <scope>NUCLEOTIDE SEQUENCE</scope>
    <source>
        <strain evidence="2">Pd1</strain>
    </source>
</reference>
<feature type="domain" description="RPAP1 C-terminal" evidence="1">
    <location>
        <begin position="2"/>
        <end position="52"/>
    </location>
</feature>
<evidence type="ECO:0000313" key="3">
    <source>
        <dbReference type="Proteomes" id="UP001162029"/>
    </source>
</evidence>
<evidence type="ECO:0000313" key="2">
    <source>
        <dbReference type="EMBL" id="CAI5739816.1"/>
    </source>
</evidence>
<accession>A0AAV0USB2</accession>
<dbReference type="PANTHER" id="PTHR21483:SF18">
    <property type="entry name" value="RNA POLYMERASE II-ASSOCIATED PROTEIN 1"/>
    <property type="match status" value="1"/>
</dbReference>
<proteinExistence type="predicted"/>
<sequence>MSELPKHSGLFHHGDDPHAAGYTLPELLHLARSSVASQRAMALNVVARILHNRQLQANASLPVAPRVLPRDLAITLRIMLDDQNYTALSGGVSALHAFVVPVKADGLSLDECYLTELKNGTIVLPPKVHIHQNGFRGQAKSKEYKNAYEAEEVVYIDTAKGDDESSISDGDLAALDPVQALLHMDIVTRLLYILETIQLRDQCATDRNARDIDCSGLPFATCCSRD</sequence>
<dbReference type="InterPro" id="IPR039913">
    <property type="entry name" value="RPAP1/Rba50"/>
</dbReference>
<dbReference type="GO" id="GO:0006366">
    <property type="term" value="P:transcription by RNA polymerase II"/>
    <property type="evidence" value="ECO:0007669"/>
    <property type="project" value="InterPro"/>
</dbReference>
<organism evidence="2 3">
    <name type="scientific">Peronospora destructor</name>
    <dbReference type="NCBI Taxonomy" id="86335"/>
    <lineage>
        <taxon>Eukaryota</taxon>
        <taxon>Sar</taxon>
        <taxon>Stramenopiles</taxon>
        <taxon>Oomycota</taxon>
        <taxon>Peronosporomycetes</taxon>
        <taxon>Peronosporales</taxon>
        <taxon>Peronosporaceae</taxon>
        <taxon>Peronospora</taxon>
    </lineage>
</organism>
<gene>
    <name evidence="2" type="ORF">PDE001_LOCUS7310</name>
</gene>
<comment type="caution">
    <text evidence="2">The sequence shown here is derived from an EMBL/GenBank/DDBJ whole genome shotgun (WGS) entry which is preliminary data.</text>
</comment>
<protein>
    <recommendedName>
        <fullName evidence="1">RPAP1 C-terminal domain-containing protein</fullName>
    </recommendedName>
</protein>
<evidence type="ECO:0000259" key="1">
    <source>
        <dbReference type="Pfam" id="PF08620"/>
    </source>
</evidence>
<keyword evidence="3" id="KW-1185">Reference proteome</keyword>